<dbReference type="InterPro" id="IPR024425">
    <property type="entry name" value="LiaF-like_C"/>
</dbReference>
<feature type="domain" description="Cell wall-active antibiotics response LiaF-like C-terminal" evidence="3">
    <location>
        <begin position="300"/>
        <end position="385"/>
    </location>
</feature>
<evidence type="ECO:0000259" key="2">
    <source>
        <dbReference type="Pfam" id="PF04024"/>
    </source>
</evidence>
<dbReference type="RefSeq" id="WP_003860715.1">
    <property type="nucleotide sequence ID" value="NZ_CP011309.1"/>
</dbReference>
<organism evidence="4 5">
    <name type="scientific">[Brevibacterium] flavum</name>
    <dbReference type="NCBI Taxonomy" id="92706"/>
    <lineage>
        <taxon>Bacteria</taxon>
        <taxon>Bacillati</taxon>
        <taxon>Actinomycetota</taxon>
        <taxon>Actinomycetes</taxon>
        <taxon>Mycobacteriales</taxon>
        <taxon>Corynebacteriaceae</taxon>
        <taxon>Corynebacterium</taxon>
    </lineage>
</organism>
<keyword evidence="5" id="KW-1185">Reference proteome</keyword>
<dbReference type="Pfam" id="PF09922">
    <property type="entry name" value="LiaF-like_C"/>
    <property type="match status" value="1"/>
</dbReference>
<keyword evidence="1" id="KW-1133">Transmembrane helix</keyword>
<protein>
    <submittedName>
        <fullName evidence="4">Membrane protein</fullName>
    </submittedName>
</protein>
<dbReference type="InterPro" id="IPR007168">
    <property type="entry name" value="Phageshock_PspC_N"/>
</dbReference>
<feature type="transmembrane region" description="Helical" evidence="1">
    <location>
        <begin position="247"/>
        <end position="270"/>
    </location>
</feature>
<feature type="transmembrane region" description="Helical" evidence="1">
    <location>
        <begin position="142"/>
        <end position="161"/>
    </location>
</feature>
<evidence type="ECO:0000256" key="1">
    <source>
        <dbReference type="SAM" id="Phobius"/>
    </source>
</evidence>
<evidence type="ECO:0000259" key="3">
    <source>
        <dbReference type="Pfam" id="PF09922"/>
    </source>
</evidence>
<keyword evidence="1" id="KW-0472">Membrane</keyword>
<feature type="domain" description="Phage shock protein PspC N-terminal" evidence="2">
    <location>
        <begin position="51"/>
        <end position="98"/>
    </location>
</feature>
<dbReference type="EMBL" id="CP011309">
    <property type="protein sequence ID" value="AKF26657.1"/>
    <property type="molecule type" value="Genomic_DNA"/>
</dbReference>
<sequence>MSTFQEPHHNQGFIPFAQPGYEAPTPHLATGTFQQMWQTRPARIPAKQGGHAKVAGVCEGIGVRYQIDPVLIRLFFVVTGVFGAGVAAYLIAWLCMPRYSVPVSPIEALWTPGHPKDRTHGWWLVIAFFMFSGVLSSGAGGIFGPAAAITYLCLLAMWWALHKKQPLPPRGLLTTEFTVSEDATMKNEDLYPQPQPDLSTITPVEGYYAPFAQQTPEAPHWDPLAQNQYNTWDVQVPPQKPQKKRHVWPWIVGGVVGTGVVMSALAGLFISNIDPIYFEDDPGIGDVNLIPTNDELLSSYTSGVGEMNLDFSHLTQLDQEQNIQITSGIGEVMVTLPDDVPVSLSCTAGVGTARCDVGDLTAHNADLEGPMLNLVVNSGIGDVNVEFADQND</sequence>
<dbReference type="AlphaFoldDB" id="A0A0F6WPT2"/>
<keyword evidence="1" id="KW-0812">Transmembrane</keyword>
<reference evidence="4 5" key="1">
    <citation type="submission" date="2015-04" db="EMBL/GenBank/DDBJ databases">
        <title>Complete Genome Sequence of Brevibacterium flavum ATCC 15168.</title>
        <authorList>
            <person name="Ahn J."/>
            <person name="Park G."/>
            <person name="Jeon W."/>
            <person name="Jang Y."/>
            <person name="Jang M."/>
            <person name="Lee H."/>
            <person name="Lee H."/>
        </authorList>
    </citation>
    <scope>NUCLEOTIDE SEQUENCE [LARGE SCALE GENOMIC DNA]</scope>
    <source>
        <strain evidence="4 5">ATCC 15168</strain>
    </source>
</reference>
<gene>
    <name evidence="4" type="ORF">YH66_03355</name>
</gene>
<feature type="transmembrane region" description="Helical" evidence="1">
    <location>
        <begin position="70"/>
        <end position="95"/>
    </location>
</feature>
<dbReference type="Proteomes" id="UP000034037">
    <property type="component" value="Chromosome"/>
</dbReference>
<evidence type="ECO:0000313" key="5">
    <source>
        <dbReference type="Proteomes" id="UP000034037"/>
    </source>
</evidence>
<accession>A0A0F6WPT2</accession>
<dbReference type="HOGENOM" id="CLU_030489_0_0_11"/>
<dbReference type="Pfam" id="PF04024">
    <property type="entry name" value="PspC"/>
    <property type="match status" value="1"/>
</dbReference>
<evidence type="ECO:0000313" key="4">
    <source>
        <dbReference type="EMBL" id="AKF26657.1"/>
    </source>
</evidence>
<dbReference type="PATRIC" id="fig|92706.3.peg.692"/>
<name>A0A0F6WPT2_9CORY</name>
<proteinExistence type="predicted"/>